<protein>
    <submittedName>
        <fullName evidence="1">Uncharacterized protein</fullName>
    </submittedName>
</protein>
<sequence>MLSMEEELCQLENIFGTVSQSLKILGSAIAPLLEDLQYSMAVDHLDIWLQVHFEQRNPYFELFATKLDANQVDRFHLVFHREEDEISVQKRDIEIHTLSLHGLRRLAAHYLTFTGPLA</sequence>
<gene>
    <name evidence="1" type="ORF">C7B46_19340</name>
</gene>
<reference evidence="1 2" key="1">
    <citation type="journal article" date="2014" name="BMC Genomics">
        <title>Comparison of environmental and isolate Sulfobacillus genomes reveals diverse carbon, sulfur, nitrogen, and hydrogen metabolisms.</title>
        <authorList>
            <person name="Justice N.B."/>
            <person name="Norman A."/>
            <person name="Brown C.T."/>
            <person name="Singh A."/>
            <person name="Thomas B.C."/>
            <person name="Banfield J.F."/>
        </authorList>
    </citation>
    <scope>NUCLEOTIDE SEQUENCE [LARGE SCALE GENOMIC DNA]</scope>
    <source>
        <strain evidence="1">AMDSBA4</strain>
    </source>
</reference>
<proteinExistence type="predicted"/>
<evidence type="ECO:0000313" key="1">
    <source>
        <dbReference type="EMBL" id="PSR27619.1"/>
    </source>
</evidence>
<name>A0A2T2WZG3_9FIRM</name>
<dbReference type="Proteomes" id="UP000242972">
    <property type="component" value="Unassembled WGS sequence"/>
</dbReference>
<dbReference type="AlphaFoldDB" id="A0A2T2WZG3"/>
<evidence type="ECO:0000313" key="2">
    <source>
        <dbReference type="Proteomes" id="UP000242972"/>
    </source>
</evidence>
<comment type="caution">
    <text evidence="1">The sequence shown here is derived from an EMBL/GenBank/DDBJ whole genome shotgun (WGS) entry which is preliminary data.</text>
</comment>
<dbReference type="EMBL" id="PXYW01000107">
    <property type="protein sequence ID" value="PSR27619.1"/>
    <property type="molecule type" value="Genomic_DNA"/>
</dbReference>
<organism evidence="1 2">
    <name type="scientific">Sulfobacillus benefaciens</name>
    <dbReference type="NCBI Taxonomy" id="453960"/>
    <lineage>
        <taxon>Bacteria</taxon>
        <taxon>Bacillati</taxon>
        <taxon>Bacillota</taxon>
        <taxon>Clostridia</taxon>
        <taxon>Eubacteriales</taxon>
        <taxon>Clostridiales Family XVII. Incertae Sedis</taxon>
        <taxon>Sulfobacillus</taxon>
    </lineage>
</organism>
<accession>A0A2T2WZG3</accession>